<dbReference type="InterPro" id="IPR006162">
    <property type="entry name" value="Ppantetheine_attach_site"/>
</dbReference>
<dbReference type="SUPFAM" id="SSF52151">
    <property type="entry name" value="FabD/lysophospholipase-like"/>
    <property type="match status" value="1"/>
</dbReference>
<dbReference type="Pfam" id="PF02801">
    <property type="entry name" value="Ketoacyl-synt_C"/>
    <property type="match status" value="1"/>
</dbReference>
<dbReference type="PROSITE" id="PS00012">
    <property type="entry name" value="PHOSPHOPANTETHEINE"/>
    <property type="match status" value="1"/>
</dbReference>
<dbReference type="InterPro" id="IPR042099">
    <property type="entry name" value="ANL_N_sf"/>
</dbReference>
<dbReference type="PROSITE" id="PS00606">
    <property type="entry name" value="KS3_1"/>
    <property type="match status" value="1"/>
</dbReference>
<accession>A0A514CP22</accession>
<evidence type="ECO:0000256" key="2">
    <source>
        <dbReference type="ARBA" id="ARBA00022450"/>
    </source>
</evidence>
<dbReference type="InterPro" id="IPR016036">
    <property type="entry name" value="Malonyl_transacylase_ACP-bd"/>
</dbReference>
<evidence type="ECO:0000256" key="4">
    <source>
        <dbReference type="ARBA" id="ARBA00022679"/>
    </source>
</evidence>
<evidence type="ECO:0000256" key="1">
    <source>
        <dbReference type="ARBA" id="ARBA00001933"/>
    </source>
</evidence>
<proteinExistence type="predicted"/>
<dbReference type="GO" id="GO:0030170">
    <property type="term" value="F:pyridoxal phosphate binding"/>
    <property type="evidence" value="ECO:0007669"/>
    <property type="project" value="InterPro"/>
</dbReference>
<dbReference type="InterPro" id="IPR010071">
    <property type="entry name" value="AA_adenyl_dom"/>
</dbReference>
<evidence type="ECO:0000256" key="6">
    <source>
        <dbReference type="SAM" id="Coils"/>
    </source>
</evidence>
<dbReference type="FunFam" id="3.40.50.980:FF:000001">
    <property type="entry name" value="Non-ribosomal peptide synthetase"/>
    <property type="match status" value="1"/>
</dbReference>
<dbReference type="InterPro" id="IPR015421">
    <property type="entry name" value="PyrdxlP-dep_Trfase_major"/>
</dbReference>
<dbReference type="SMART" id="SM00827">
    <property type="entry name" value="PKS_AT"/>
    <property type="match status" value="1"/>
</dbReference>
<dbReference type="Proteomes" id="UP000316614">
    <property type="component" value="Chromosome"/>
</dbReference>
<dbReference type="SUPFAM" id="SSF53383">
    <property type="entry name" value="PLP-dependent transferases"/>
    <property type="match status" value="1"/>
</dbReference>
<dbReference type="PROSITE" id="PS52004">
    <property type="entry name" value="KS3_2"/>
    <property type="match status" value="1"/>
</dbReference>
<dbReference type="SUPFAM" id="SSF53901">
    <property type="entry name" value="Thiolase-like"/>
    <property type="match status" value="1"/>
</dbReference>
<sequence>MTLVDLFRRQAIDASTLDAISFADSHMSYQALDDDSNQLAHLMMDKGISPGDKVALCAHRSKEMVVAILAILKCGAAYVPIAPDFPEERKRYICQAAEAKVLISDNNYLNETSARLLQIDLLEKISSKYPILAPAITFSPESTAYILFTSGSTGEPKGVCMPHNALVNLLLWQEKQFDKLRGSSTLQFSKFTFDVSFQEIFSTLTTGGTLHLVDEETVKDPLALLRLIDRNQINRLFLPFVSLQSLAHTAVTHELYPTSLKAVITAGEQLKITNQVKHFFSNLNNTTLFNQYGPTEAHVVSQLALKSQYISNWPALPSIGYSIDNVELIILDENDQLVPYDEEGELYIAGVCLASGYLNHPDLTQEKFKTLSTIPDKPSLRAYKTGDIAKISADGEVTFLGRRDDQVKIRGHRIELGEVEAILGKFTAIYQVAVLAKTYDDGQKYLVAYYIPSENQQPSQKQLIDHLAKSLPEYMIPTIFFQMEAFPKTTSGKIDRKLLPDPINKRENIEAPIVPAKTELEKKLSLLFQKALHFDKIGTSDNFFEFGGNSLLVQKLSNDIRIALGLTIAVTSIYQYPTVKELTAYLCEDDQSSSRTNTLDTPSSSKAVAIVGLAGRFPGAEDIATFWENLIQGKESITHFTNEELDSLVPEELRKDKNYVKARGIIENADKFDHSFFGITPNQAALMDPQQRLFLEVAWELLEKTQQTTSDSPYKTGVFAGTNNNTYYYKNLLSNPDLIEQNGALQIMTLNEKDYIATRTAYQFDLTGPAISVYSACSTSLLAVAQAVQSIRAGQCVMAIAGGSTITAPIKSGHLYQEGAIFSKDGHCKPFDATASGTIFSDGAAAIMLKDLNAAIRDGDKIYATIKGIGINNDGNAKGSFSAPSIKGQADVIKAALQDGKVSPASIGYIEAHGTATPLGDPIEIEGLKMAFGKHPNKHFCSIGSIKSNFGHLTAAAGATGLIKTVLSLHHQKRPATLGFKQLNPQIDLKDSPFYINGATADWKGEFPRRAGVSSFGIGGTNVHVILEEYQHVHEISDVSTSPYHLLSFSAKTENSLELYKAKLHRYVQSASSLNLADLSYSINTKLRQFPHKSYLSFKDKDDLLLQLESKKDASTRKKAIKQLPQNTVFVFPGQGAQYLNMGKDLFESASVFREALMHCAALFDGFMDKPLLDIIYPAAETDQAEAILKNTRYTQPAIFAIEYALAQQWMAWGFTPSSLVGHSIGEFVAAHLAGVFSLEDATRLVAIRGQLVADLPNGDMLSVRAPYAKLEHLIREDISLAAINAPNLCVLAGPSAAITKISAQLDQENILYRKLFTSHAFHSSMMDPVLDSFGKEVEKIKLNPPLLPMISTVTGQPLTDQEATSTQYWTDHLRKAVLFAPAIEHLLADDPNTVFLEIGPGNVLSTLIKQQHQAKNAAAVNSIHRQSEKNHYHELLDNLGKMIIAGIQPDWARFYSGQKRNRLDDIPTYAFDRKRCWIDPLPKDFTTQQLTQTSTRFNKKETTTKHMRTDIIRNKAIGVLESLSGLEISSQSGDSSFLELGLDSLLLTQLSFALKKEFGLPISFRQLNSHINTVDALVDFLDQGLPTDQFQPAPESISSPSSPPAPPSENGSTQAIAPPASYPSAHHQSAIGLIGQQLELLSKQLALLQSAPIPITAQQPSAHLNGNGHVNAPVNTNGTEIKLTKEEVENLKKPFGATARIDKKDHKLPEKQQKFITDFTKRYTSKTASSKAYTQKNRRHMADPRVVSGFNPSIKETVYSLVVNRSKGSRIWDIDGNEYLDILNGFGSILFGHKPVFIDEALKAQIDKGYEIGPQHELSGEVCKLICDITGHDRSALCNTGSEAVMGALRIARTITQRSLVVAFNGSYHGIFDEVIVRGTKSLSSFPAAAGIMPEAVENILILDYGTEETLRIIAEKKDEIAAVLVEPVQSRRPEFQPIEFLKKVREITSASGSALIFDEVITGFRMHPQGAQAIFGIKADLTTYGKVVGGGLPIGVIAGKTAFMDALDGGHWQYGDASVPEIGVTYFAGTFVRHPLALATAKASLEHIQQDNGKLQKNLAAKIQRLADGLNEFFQDHEIPAYVANFGSLWKIKFQQELPYTELLFATFREQGLHIYDGFPCFATAAYQDEDIDKIIEVIKSGFKQLASATFWDDIVPGLSESVHPSPQVISKNQPPVPGAKLGQTQEGKAAWFIPDPHRPGKYLQLAFITS</sequence>
<dbReference type="GO" id="GO:0031177">
    <property type="term" value="F:phosphopantetheine binding"/>
    <property type="evidence" value="ECO:0007669"/>
    <property type="project" value="InterPro"/>
</dbReference>
<keyword evidence="2" id="KW-0596">Phosphopantetheine</keyword>
<dbReference type="Gene3D" id="3.30.300.30">
    <property type="match status" value="1"/>
</dbReference>
<organism evidence="10 11">
    <name type="scientific">Echinicola soli</name>
    <dbReference type="NCBI Taxonomy" id="2591634"/>
    <lineage>
        <taxon>Bacteria</taxon>
        <taxon>Pseudomonadati</taxon>
        <taxon>Bacteroidota</taxon>
        <taxon>Cytophagia</taxon>
        <taxon>Cytophagales</taxon>
        <taxon>Cyclobacteriaceae</taxon>
        <taxon>Echinicola</taxon>
    </lineage>
</organism>
<feature type="domain" description="Carrier" evidence="8">
    <location>
        <begin position="1508"/>
        <end position="1586"/>
    </location>
</feature>
<dbReference type="InterPro" id="IPR015422">
    <property type="entry name" value="PyrdxlP-dep_Trfase_small"/>
</dbReference>
<dbReference type="InterPro" id="IPR036736">
    <property type="entry name" value="ACP-like_sf"/>
</dbReference>
<dbReference type="InterPro" id="IPR014031">
    <property type="entry name" value="Ketoacyl_synth_C"/>
</dbReference>
<dbReference type="PROSITE" id="PS00600">
    <property type="entry name" value="AA_TRANSFER_CLASS_3"/>
    <property type="match status" value="1"/>
</dbReference>
<dbReference type="InterPro" id="IPR016035">
    <property type="entry name" value="Acyl_Trfase/lysoPLipase"/>
</dbReference>
<dbReference type="Gene3D" id="3.30.70.3290">
    <property type="match status" value="1"/>
</dbReference>
<comment type="cofactor">
    <cofactor evidence="1">
        <name>pyridoxal 5'-phosphate</name>
        <dbReference type="ChEBI" id="CHEBI:597326"/>
    </cofactor>
</comment>
<dbReference type="SMART" id="SM00825">
    <property type="entry name" value="PKS_KS"/>
    <property type="match status" value="1"/>
</dbReference>
<dbReference type="PANTHER" id="PTHR43775:SF51">
    <property type="entry name" value="INACTIVE PHENOLPHTHIOCEROL SYNTHESIS POLYKETIDE SYNTHASE TYPE I PKS1-RELATED"/>
    <property type="match status" value="1"/>
</dbReference>
<dbReference type="GO" id="GO:0008483">
    <property type="term" value="F:transaminase activity"/>
    <property type="evidence" value="ECO:0007669"/>
    <property type="project" value="InterPro"/>
</dbReference>
<dbReference type="Gene3D" id="3.40.366.10">
    <property type="entry name" value="Malonyl-Coenzyme A Acyl Carrier Protein, domain 2"/>
    <property type="match status" value="1"/>
</dbReference>
<keyword evidence="6" id="KW-0175">Coiled coil</keyword>
<keyword evidence="3" id="KW-0597">Phosphoprotein</keyword>
<dbReference type="InterPro" id="IPR049704">
    <property type="entry name" value="Aminotrans_3_PPA_site"/>
</dbReference>
<dbReference type="Gene3D" id="1.10.1200.10">
    <property type="entry name" value="ACP-like"/>
    <property type="match status" value="2"/>
</dbReference>
<dbReference type="CDD" id="cd00833">
    <property type="entry name" value="PKS"/>
    <property type="match status" value="1"/>
</dbReference>
<dbReference type="PROSITE" id="PS50075">
    <property type="entry name" value="CARRIER"/>
    <property type="match status" value="2"/>
</dbReference>
<evidence type="ECO:0000259" key="8">
    <source>
        <dbReference type="PROSITE" id="PS50075"/>
    </source>
</evidence>
<evidence type="ECO:0000256" key="3">
    <source>
        <dbReference type="ARBA" id="ARBA00022553"/>
    </source>
</evidence>
<dbReference type="InterPro" id="IPR020845">
    <property type="entry name" value="AMP-binding_CS"/>
</dbReference>
<dbReference type="GO" id="GO:0006633">
    <property type="term" value="P:fatty acid biosynthetic process"/>
    <property type="evidence" value="ECO:0007669"/>
    <property type="project" value="InterPro"/>
</dbReference>
<dbReference type="Pfam" id="PF00501">
    <property type="entry name" value="AMP-binding"/>
    <property type="match status" value="1"/>
</dbReference>
<feature type="coiled-coil region" evidence="6">
    <location>
        <begin position="2040"/>
        <end position="2067"/>
    </location>
</feature>
<dbReference type="Gene3D" id="3.30.70.250">
    <property type="entry name" value="Malonyl-CoA ACP transacylase, ACP-binding"/>
    <property type="match status" value="1"/>
</dbReference>
<feature type="domain" description="Ketosynthase family 3 (KS3)" evidence="9">
    <location>
        <begin position="605"/>
        <end position="1029"/>
    </location>
</feature>
<dbReference type="Gene3D" id="3.40.640.10">
    <property type="entry name" value="Type I PLP-dependent aspartate aminotransferase-like (Major domain)"/>
    <property type="match status" value="1"/>
</dbReference>
<dbReference type="InterPro" id="IPR018201">
    <property type="entry name" value="Ketoacyl_synth_AS"/>
</dbReference>
<dbReference type="InterPro" id="IPR025110">
    <property type="entry name" value="AMP-bd_C"/>
</dbReference>
<dbReference type="Gene3D" id="3.40.50.12780">
    <property type="entry name" value="N-terminal domain of ligase-like"/>
    <property type="match status" value="1"/>
</dbReference>
<dbReference type="InterPro" id="IPR005814">
    <property type="entry name" value="Aminotrans_3"/>
</dbReference>
<dbReference type="Pfam" id="PF00109">
    <property type="entry name" value="ketoacyl-synt"/>
    <property type="match status" value="1"/>
</dbReference>
<dbReference type="InterPro" id="IPR032821">
    <property type="entry name" value="PKS_assoc"/>
</dbReference>
<dbReference type="Pfam" id="PF00202">
    <property type="entry name" value="Aminotran_3"/>
    <property type="match status" value="1"/>
</dbReference>
<dbReference type="Pfam" id="PF00698">
    <property type="entry name" value="Acyl_transf_1"/>
    <property type="match status" value="1"/>
</dbReference>
<keyword evidence="5" id="KW-0663">Pyridoxal phosphate</keyword>
<dbReference type="Pfam" id="PF00550">
    <property type="entry name" value="PP-binding"/>
    <property type="match status" value="2"/>
</dbReference>
<dbReference type="SUPFAM" id="SSF56801">
    <property type="entry name" value="Acetyl-CoA synthetase-like"/>
    <property type="match status" value="1"/>
</dbReference>
<dbReference type="OrthoDB" id="4317020at2"/>
<evidence type="ECO:0000256" key="5">
    <source>
        <dbReference type="ARBA" id="ARBA00022898"/>
    </source>
</evidence>
<dbReference type="Pfam" id="PF13193">
    <property type="entry name" value="AMP-binding_C"/>
    <property type="match status" value="1"/>
</dbReference>
<dbReference type="InterPro" id="IPR009081">
    <property type="entry name" value="PP-bd_ACP"/>
</dbReference>
<evidence type="ECO:0000259" key="9">
    <source>
        <dbReference type="PROSITE" id="PS52004"/>
    </source>
</evidence>
<evidence type="ECO:0000256" key="7">
    <source>
        <dbReference type="SAM" id="MobiDB-lite"/>
    </source>
</evidence>
<dbReference type="Gene3D" id="3.40.47.10">
    <property type="match status" value="1"/>
</dbReference>
<dbReference type="SUPFAM" id="SSF55048">
    <property type="entry name" value="Probable ACP-binding domain of malonyl-CoA ACP transacylase"/>
    <property type="match status" value="1"/>
</dbReference>
<dbReference type="PROSITE" id="PS00455">
    <property type="entry name" value="AMP_BINDING"/>
    <property type="match status" value="1"/>
</dbReference>
<dbReference type="InterPro" id="IPR050091">
    <property type="entry name" value="PKS_NRPS_Biosynth_Enz"/>
</dbReference>
<dbReference type="InterPro" id="IPR014030">
    <property type="entry name" value="Ketoacyl_synth_N"/>
</dbReference>
<dbReference type="Pfam" id="PF16197">
    <property type="entry name" value="KAsynt_C_assoc"/>
    <property type="match status" value="1"/>
</dbReference>
<dbReference type="SUPFAM" id="SSF47336">
    <property type="entry name" value="ACP-like"/>
    <property type="match status" value="2"/>
</dbReference>
<protein>
    <submittedName>
        <fullName evidence="10">Amino acid adenylation domain-containing protein</fullName>
    </submittedName>
</protein>
<feature type="domain" description="Carrier" evidence="8">
    <location>
        <begin position="515"/>
        <end position="590"/>
    </location>
</feature>
<dbReference type="InterPro" id="IPR001227">
    <property type="entry name" value="Ac_transferase_dom_sf"/>
</dbReference>
<dbReference type="GO" id="GO:0004315">
    <property type="term" value="F:3-oxoacyl-[acyl-carrier-protein] synthase activity"/>
    <property type="evidence" value="ECO:0007669"/>
    <property type="project" value="InterPro"/>
</dbReference>
<evidence type="ECO:0000313" key="11">
    <source>
        <dbReference type="Proteomes" id="UP000316614"/>
    </source>
</evidence>
<dbReference type="InterPro" id="IPR000873">
    <property type="entry name" value="AMP-dep_synth/lig_dom"/>
</dbReference>
<evidence type="ECO:0000313" key="10">
    <source>
        <dbReference type="EMBL" id="QDH81552.1"/>
    </source>
</evidence>
<dbReference type="NCBIfam" id="TIGR01733">
    <property type="entry name" value="AA-adenyl-dom"/>
    <property type="match status" value="1"/>
</dbReference>
<keyword evidence="4" id="KW-0808">Transferase</keyword>
<dbReference type="GO" id="GO:0004312">
    <property type="term" value="F:fatty acid synthase activity"/>
    <property type="evidence" value="ECO:0007669"/>
    <property type="project" value="TreeGrafter"/>
</dbReference>
<feature type="region of interest" description="Disordered" evidence="7">
    <location>
        <begin position="1589"/>
        <end position="1624"/>
    </location>
</feature>
<dbReference type="InterPro" id="IPR045851">
    <property type="entry name" value="AMP-bd_C_sf"/>
</dbReference>
<reference evidence="10 11" key="1">
    <citation type="submission" date="2019-06" db="EMBL/GenBank/DDBJ databases">
        <title>Echinicola alkalisoli sp. nov. isolated from saline soil.</title>
        <authorList>
            <person name="Sun J.-Q."/>
            <person name="Xu L."/>
        </authorList>
    </citation>
    <scope>NUCLEOTIDE SEQUENCE [LARGE SCALE GENOMIC DNA]</scope>
    <source>
        <strain evidence="10 11">LN3S3</strain>
    </source>
</reference>
<dbReference type="InterPro" id="IPR014043">
    <property type="entry name" value="Acyl_transferase_dom"/>
</dbReference>
<dbReference type="PANTHER" id="PTHR43775">
    <property type="entry name" value="FATTY ACID SYNTHASE"/>
    <property type="match status" value="1"/>
</dbReference>
<dbReference type="InterPro" id="IPR016039">
    <property type="entry name" value="Thiolase-like"/>
</dbReference>
<dbReference type="SMART" id="SM00823">
    <property type="entry name" value="PKS_PP"/>
    <property type="match status" value="2"/>
</dbReference>
<dbReference type="InterPro" id="IPR015424">
    <property type="entry name" value="PyrdxlP-dep_Trfase"/>
</dbReference>
<dbReference type="KEGG" id="echi:FKX85_10855"/>
<keyword evidence="11" id="KW-1185">Reference proteome</keyword>
<dbReference type="InterPro" id="IPR020806">
    <property type="entry name" value="PKS_PP-bd"/>
</dbReference>
<dbReference type="InterPro" id="IPR020841">
    <property type="entry name" value="PKS_Beta-ketoAc_synthase_dom"/>
</dbReference>
<gene>
    <name evidence="10" type="ORF">FKX85_10855</name>
</gene>
<dbReference type="CDD" id="cd00610">
    <property type="entry name" value="OAT_like"/>
    <property type="match status" value="1"/>
</dbReference>
<dbReference type="EMBL" id="CP041253">
    <property type="protein sequence ID" value="QDH81552.1"/>
    <property type="molecule type" value="Genomic_DNA"/>
</dbReference>
<name>A0A514CP22_9BACT</name>
<dbReference type="Gene3D" id="3.90.1150.10">
    <property type="entry name" value="Aspartate Aminotransferase, domain 1"/>
    <property type="match status" value="1"/>
</dbReference>